<gene>
    <name evidence="1" type="ORF">QTP70_000101</name>
</gene>
<comment type="caution">
    <text evidence="1">The sequence shown here is derived from an EMBL/GenBank/DDBJ whole genome shotgun (WGS) entry which is preliminary data.</text>
</comment>
<accession>A0AAE0R3P7</accession>
<evidence type="ECO:0000313" key="2">
    <source>
        <dbReference type="Proteomes" id="UP001274896"/>
    </source>
</evidence>
<proteinExistence type="predicted"/>
<keyword evidence="2" id="KW-1185">Reference proteome</keyword>
<dbReference type="Proteomes" id="UP001274896">
    <property type="component" value="Unassembled WGS sequence"/>
</dbReference>
<dbReference type="EMBL" id="JAUCMX010000006">
    <property type="protein sequence ID" value="KAK3542722.1"/>
    <property type="molecule type" value="Genomic_DNA"/>
</dbReference>
<sequence>MPPGRLPGEVFRACPTGKRQQGRPRTRWRDYVSRLAWERLRVPLDELEEVSGEREARHYANKTALSHHGMNSKRPVKVCCGFWHKYTVCVSLKSWKLQVGASIDPPYLSSTSQVNSLNTLVMFLELFVMAGGGNPRVTGRTCKLHTHMAEAGIEPPTLEIKVAYSRAEQSRAE</sequence>
<dbReference type="AlphaFoldDB" id="A0AAE0R3P7"/>
<organism evidence="1 2">
    <name type="scientific">Hemibagrus guttatus</name>
    <dbReference type="NCBI Taxonomy" id="175788"/>
    <lineage>
        <taxon>Eukaryota</taxon>
        <taxon>Metazoa</taxon>
        <taxon>Chordata</taxon>
        <taxon>Craniata</taxon>
        <taxon>Vertebrata</taxon>
        <taxon>Euteleostomi</taxon>
        <taxon>Actinopterygii</taxon>
        <taxon>Neopterygii</taxon>
        <taxon>Teleostei</taxon>
        <taxon>Ostariophysi</taxon>
        <taxon>Siluriformes</taxon>
        <taxon>Bagridae</taxon>
        <taxon>Hemibagrus</taxon>
    </lineage>
</organism>
<protein>
    <submittedName>
        <fullName evidence="1">Uncharacterized protein</fullName>
    </submittedName>
</protein>
<evidence type="ECO:0000313" key="1">
    <source>
        <dbReference type="EMBL" id="KAK3542722.1"/>
    </source>
</evidence>
<name>A0AAE0R3P7_9TELE</name>
<reference evidence="1" key="1">
    <citation type="submission" date="2023-06" db="EMBL/GenBank/DDBJ databases">
        <title>Male Hemibagrus guttatus genome.</title>
        <authorList>
            <person name="Bian C."/>
        </authorList>
    </citation>
    <scope>NUCLEOTIDE SEQUENCE</scope>
    <source>
        <strain evidence="1">Male_cb2023</strain>
        <tissue evidence="1">Muscle</tissue>
    </source>
</reference>